<keyword evidence="8" id="KW-0378">Hydrolase</keyword>
<comment type="subcellular location">
    <subcellularLocation>
        <location evidence="2">Cytoplasm</location>
    </subcellularLocation>
</comment>
<feature type="domain" description="Peptidase S9 prolyl oligopeptidase catalytic" evidence="13">
    <location>
        <begin position="317"/>
        <end position="522"/>
    </location>
</feature>
<evidence type="ECO:0000256" key="4">
    <source>
        <dbReference type="ARBA" id="ARBA00011881"/>
    </source>
</evidence>
<evidence type="ECO:0000313" key="15">
    <source>
        <dbReference type="EMBL" id="EDV25903.1"/>
    </source>
</evidence>
<keyword evidence="9" id="KW-0007">Acetylation</keyword>
<dbReference type="SUPFAM" id="SSF53474">
    <property type="entry name" value="alpha/beta-Hydrolases"/>
    <property type="match status" value="1"/>
</dbReference>
<dbReference type="InterPro" id="IPR011042">
    <property type="entry name" value="6-blade_b-propeller_TolB-like"/>
</dbReference>
<dbReference type="OrthoDB" id="416344at2759"/>
<dbReference type="GO" id="GO:0004252">
    <property type="term" value="F:serine-type endopeptidase activity"/>
    <property type="evidence" value="ECO:0000318"/>
    <property type="project" value="GO_Central"/>
</dbReference>
<evidence type="ECO:0000256" key="8">
    <source>
        <dbReference type="ARBA" id="ARBA00022801"/>
    </source>
</evidence>
<evidence type="ECO:0000256" key="5">
    <source>
        <dbReference type="ARBA" id="ARBA00012917"/>
    </source>
</evidence>
<protein>
    <recommendedName>
        <fullName evidence="6">Acylamino-acid-releasing enzyme</fullName>
        <ecNumber evidence="5">3.4.19.1</ecNumber>
    </recommendedName>
    <alternativeName>
        <fullName evidence="11">Acyl-peptide hydrolase</fullName>
    </alternativeName>
    <alternativeName>
        <fullName evidence="10">Acylaminoacyl-peptidase</fullName>
    </alternativeName>
</protein>
<dbReference type="RefSeq" id="XP_002111936.1">
    <property type="nucleotide sequence ID" value="XM_002111900.1"/>
</dbReference>
<dbReference type="CTD" id="6752640"/>
<dbReference type="FunFam" id="2.120.10.30:FF:000189">
    <property type="entry name" value="Acylaminoacyl-peptide hydrolase"/>
    <property type="match status" value="1"/>
</dbReference>
<feature type="domain" description="Acylamino-acid-releasing enzyme N-terminal" evidence="14">
    <location>
        <begin position="6"/>
        <end position="257"/>
    </location>
</feature>
<comment type="subunit">
    <text evidence="4">Homotetramer.</text>
</comment>
<dbReference type="FunFam" id="3.40.50.1820:FF:000043">
    <property type="entry name" value="acylamino-acid-releasing enzyme"/>
    <property type="match status" value="1"/>
</dbReference>
<dbReference type="InterPro" id="IPR002471">
    <property type="entry name" value="Pept_S9_AS"/>
</dbReference>
<feature type="non-terminal residue" evidence="15">
    <location>
        <position position="1"/>
    </location>
</feature>
<dbReference type="InParanoid" id="B3RUX4"/>
<dbReference type="InterPro" id="IPR045550">
    <property type="entry name" value="AARE_N"/>
</dbReference>
<dbReference type="EC" id="3.4.19.1" evidence="5"/>
<dbReference type="InterPro" id="IPR001375">
    <property type="entry name" value="Peptidase_S9_cat"/>
</dbReference>
<comment type="function">
    <text evidence="12">This enzyme catalyzes the hydrolysis of the N-terminal peptide bond of an N-acetylated peptide to generate an N-acetylated amino acid and a peptide with a free N-terminus. It preferentially cleaves off Ac-Ala, Ac-Met and Ac-Ser. Also, involved in the degradation of oxidized and glycated proteins.</text>
</comment>
<dbReference type="HOGENOM" id="CLU_014230_1_0_1"/>
<dbReference type="AlphaFoldDB" id="B3RUX4"/>
<evidence type="ECO:0000256" key="11">
    <source>
        <dbReference type="ARBA" id="ARBA00032596"/>
    </source>
</evidence>
<dbReference type="Pfam" id="PF00326">
    <property type="entry name" value="Peptidase_S9"/>
    <property type="match status" value="1"/>
</dbReference>
<dbReference type="PhylomeDB" id="B3RUX4"/>
<dbReference type="GO" id="GO:0008242">
    <property type="term" value="F:omega peptidase activity"/>
    <property type="evidence" value="ECO:0007669"/>
    <property type="project" value="UniProtKB-EC"/>
</dbReference>
<evidence type="ECO:0000259" key="14">
    <source>
        <dbReference type="Pfam" id="PF19283"/>
    </source>
</evidence>
<gene>
    <name evidence="15" type="ORF">TRIADDRAFT_24080</name>
</gene>
<keyword evidence="16" id="KW-1185">Reference proteome</keyword>
<dbReference type="Gene3D" id="3.40.50.1820">
    <property type="entry name" value="alpha/beta hydrolase"/>
    <property type="match status" value="1"/>
</dbReference>
<evidence type="ECO:0000256" key="12">
    <source>
        <dbReference type="ARBA" id="ARBA00045885"/>
    </source>
</evidence>
<dbReference type="EMBL" id="DS985244">
    <property type="protein sequence ID" value="EDV25903.1"/>
    <property type="molecule type" value="Genomic_DNA"/>
</dbReference>
<name>B3RUX4_TRIAD</name>
<dbReference type="SUPFAM" id="SSF82171">
    <property type="entry name" value="DPP6 N-terminal domain-like"/>
    <property type="match status" value="1"/>
</dbReference>
<dbReference type="GO" id="GO:0005737">
    <property type="term" value="C:cytoplasm"/>
    <property type="evidence" value="ECO:0007669"/>
    <property type="project" value="UniProtKB-SubCell"/>
</dbReference>
<dbReference type="Proteomes" id="UP000009022">
    <property type="component" value="Unassembled WGS sequence"/>
</dbReference>
<evidence type="ECO:0000256" key="9">
    <source>
        <dbReference type="ARBA" id="ARBA00022990"/>
    </source>
</evidence>
<reference evidence="15 16" key="1">
    <citation type="journal article" date="2008" name="Nature">
        <title>The Trichoplax genome and the nature of placozoans.</title>
        <authorList>
            <person name="Srivastava M."/>
            <person name="Begovic E."/>
            <person name="Chapman J."/>
            <person name="Putnam N.H."/>
            <person name="Hellsten U."/>
            <person name="Kawashima T."/>
            <person name="Kuo A."/>
            <person name="Mitros T."/>
            <person name="Salamov A."/>
            <person name="Carpenter M.L."/>
            <person name="Signorovitch A.Y."/>
            <person name="Moreno M.A."/>
            <person name="Kamm K."/>
            <person name="Grimwood J."/>
            <person name="Schmutz J."/>
            <person name="Shapiro H."/>
            <person name="Grigoriev I.V."/>
            <person name="Buss L.W."/>
            <person name="Schierwater B."/>
            <person name="Dellaporta S.L."/>
            <person name="Rokhsar D.S."/>
        </authorList>
    </citation>
    <scope>NUCLEOTIDE SEQUENCE [LARGE SCALE GENOMIC DNA]</scope>
    <source>
        <strain evidence="15 16">Grell-BS-1999</strain>
    </source>
</reference>
<dbReference type="Gene3D" id="2.120.10.30">
    <property type="entry name" value="TolB, C-terminal domain"/>
    <property type="match status" value="1"/>
</dbReference>
<proteinExistence type="inferred from homology"/>
<comment type="catalytic activity">
    <reaction evidence="1">
        <text>Cleavage of an N-acetyl or N-formyl amino acid from the N-terminus of a polypeptide.</text>
        <dbReference type="EC" id="3.4.19.1"/>
    </reaction>
</comment>
<dbReference type="eggNOG" id="KOG2100">
    <property type="taxonomic scope" value="Eukaryota"/>
</dbReference>
<evidence type="ECO:0000256" key="3">
    <source>
        <dbReference type="ARBA" id="ARBA00010040"/>
    </source>
</evidence>
<evidence type="ECO:0000256" key="7">
    <source>
        <dbReference type="ARBA" id="ARBA00022490"/>
    </source>
</evidence>
<accession>B3RUX4</accession>
<dbReference type="PROSITE" id="PS00708">
    <property type="entry name" value="PRO_ENDOPEP_SER"/>
    <property type="match status" value="1"/>
</dbReference>
<comment type="similarity">
    <text evidence="3">Belongs to the peptidase S9C family.</text>
</comment>
<dbReference type="KEGG" id="tad:TRIADDRAFT_24080"/>
<dbReference type="InterPro" id="IPR029058">
    <property type="entry name" value="AB_hydrolase_fold"/>
</dbReference>
<dbReference type="GeneID" id="6752640"/>
<evidence type="ECO:0000256" key="2">
    <source>
        <dbReference type="ARBA" id="ARBA00004496"/>
    </source>
</evidence>
<evidence type="ECO:0000256" key="10">
    <source>
        <dbReference type="ARBA" id="ARBA00032284"/>
    </source>
</evidence>
<dbReference type="PANTHER" id="PTHR42776">
    <property type="entry name" value="SERINE PEPTIDASE S9 FAMILY MEMBER"/>
    <property type="match status" value="1"/>
</dbReference>
<evidence type="ECO:0000256" key="6">
    <source>
        <dbReference type="ARBA" id="ARBA00018421"/>
    </source>
</evidence>
<evidence type="ECO:0000313" key="16">
    <source>
        <dbReference type="Proteomes" id="UP000009022"/>
    </source>
</evidence>
<organism evidence="15 16">
    <name type="scientific">Trichoplax adhaerens</name>
    <name type="common">Trichoplax reptans</name>
    <dbReference type="NCBI Taxonomy" id="10228"/>
    <lineage>
        <taxon>Eukaryota</taxon>
        <taxon>Metazoa</taxon>
        <taxon>Placozoa</taxon>
        <taxon>Uniplacotomia</taxon>
        <taxon>Trichoplacea</taxon>
        <taxon>Trichoplacidae</taxon>
        <taxon>Trichoplax</taxon>
    </lineage>
</organism>
<dbReference type="PANTHER" id="PTHR42776:SF4">
    <property type="entry name" value="ACYLAMINO-ACID-RELEASING ENZYME"/>
    <property type="match status" value="1"/>
</dbReference>
<evidence type="ECO:0000259" key="13">
    <source>
        <dbReference type="Pfam" id="PF00326"/>
    </source>
</evidence>
<evidence type="ECO:0000256" key="1">
    <source>
        <dbReference type="ARBA" id="ARBA00000721"/>
    </source>
</evidence>
<dbReference type="GO" id="GO:0006508">
    <property type="term" value="P:proteolysis"/>
    <property type="evidence" value="ECO:0007669"/>
    <property type="project" value="InterPro"/>
</dbReference>
<dbReference type="Pfam" id="PF19283">
    <property type="entry name" value="APEH_N"/>
    <property type="match status" value="1"/>
</dbReference>
<dbReference type="FunCoup" id="B3RUX4">
    <property type="interactions" value="1426"/>
</dbReference>
<sequence length="524" mass="59354">DKFVAQESWGEREPVHQPVLVVLDIDTGAVRILDVPSNISPGQAIWCRDSSGIVCAGWNNEPWRLGIIYCSSRRNALYYIPVDDSKFEQLTEENYTIYSPRFNPQGTKLVYIRYPSGGPHHNCAALMQIDWNTRERSTLVEEVSKPKNNDFCGIYSMELPKRCWNKDGNKLYFHTIRRVYQDIFEVDTINKKINCITKDNERGCWSVIDVHRNILLASYASPAISDRLMIAAIPSASDHALTSMDWIEFGNSICTVSLNVACTLHFAKKLKLIFLSRLLEFDAIFIKPTAVTSPPLIVVPHGGPHSAFYSYYQIYYYCFCLLGYAVLQVNYRGSMGYGQQGIDSLIGNVGIVDVADVKSAVDYILKNGNINNEKVFIFGGSHGGFLGTHMVGQFPDLFKACAVRNPVTDIASMLNVTDIPDWCYVEAGFKWDFRNLSSSDVYSKMINQSPMNYISQVRTPTLILLGEDDERVPPYQGREFFRALKARGIETRLLSYPGNNHSLSEVECEADVFMNVVNWFSRRQ</sequence>
<keyword evidence="7" id="KW-0963">Cytoplasm</keyword>
<dbReference type="STRING" id="10228.B3RUX4"/>
<dbReference type="OMA" id="WNKDSTH"/>